<organism evidence="2 3">
    <name type="scientific">Aliidiomarina iranensis</name>
    <dbReference type="NCBI Taxonomy" id="1434071"/>
    <lineage>
        <taxon>Bacteria</taxon>
        <taxon>Pseudomonadati</taxon>
        <taxon>Pseudomonadota</taxon>
        <taxon>Gammaproteobacteria</taxon>
        <taxon>Alteromonadales</taxon>
        <taxon>Idiomarinaceae</taxon>
        <taxon>Aliidiomarina</taxon>
    </lineage>
</organism>
<evidence type="ECO:0000256" key="1">
    <source>
        <dbReference type="SAM" id="Phobius"/>
    </source>
</evidence>
<reference evidence="3" key="1">
    <citation type="journal article" date="2018" name="Front. Microbiol.">
        <title>Genome-Based Analysis Reveals the Taxonomy and Diversity of the Family Idiomarinaceae.</title>
        <authorList>
            <person name="Liu Y."/>
            <person name="Lai Q."/>
            <person name="Shao Z."/>
        </authorList>
    </citation>
    <scope>NUCLEOTIDE SEQUENCE [LARGE SCALE GENOMIC DNA]</scope>
    <source>
        <strain evidence="3">GBPy7</strain>
    </source>
</reference>
<gene>
    <name evidence="2" type="ORF">CWE08_00280</name>
</gene>
<evidence type="ECO:0008006" key="4">
    <source>
        <dbReference type="Google" id="ProtNLM"/>
    </source>
</evidence>
<dbReference type="AlphaFoldDB" id="A0A432W347"/>
<dbReference type="Proteomes" id="UP000288395">
    <property type="component" value="Unassembled WGS sequence"/>
</dbReference>
<feature type="transmembrane region" description="Helical" evidence="1">
    <location>
        <begin position="60"/>
        <end position="82"/>
    </location>
</feature>
<comment type="caution">
    <text evidence="2">The sequence shown here is derived from an EMBL/GenBank/DDBJ whole genome shotgun (WGS) entry which is preliminary data.</text>
</comment>
<protein>
    <recommendedName>
        <fullName evidence="4">Transmembrane protein (PGPGW)</fullName>
    </recommendedName>
</protein>
<sequence length="142" mass="16416">MIQIVAPIYAVMEPYLPIIASVSVLMVLASMLIIPFLIVKMPADYFVNKRRPRTWSIPRIVLYILRNFVAFILFIAGVLMLVLPGQGLLTLIVAVVVSDFPGKFRLERWLLKQRGVLRSINWIRKRYDKPKIHVPEELEDKS</sequence>
<name>A0A432W347_9GAMM</name>
<dbReference type="EMBL" id="PIPJ01000001">
    <property type="protein sequence ID" value="RUO23662.1"/>
    <property type="molecule type" value="Genomic_DNA"/>
</dbReference>
<keyword evidence="1" id="KW-0472">Membrane</keyword>
<keyword evidence="1" id="KW-0812">Transmembrane</keyword>
<dbReference type="OrthoDB" id="9800130at2"/>
<evidence type="ECO:0000313" key="2">
    <source>
        <dbReference type="EMBL" id="RUO23662.1"/>
    </source>
</evidence>
<keyword evidence="1" id="KW-1133">Transmembrane helix</keyword>
<accession>A0A432W347</accession>
<proteinExistence type="predicted"/>
<keyword evidence="3" id="KW-1185">Reference proteome</keyword>
<feature type="transmembrane region" description="Helical" evidence="1">
    <location>
        <begin position="15"/>
        <end position="39"/>
    </location>
</feature>
<evidence type="ECO:0000313" key="3">
    <source>
        <dbReference type="Proteomes" id="UP000288395"/>
    </source>
</evidence>